<proteinExistence type="predicted"/>
<protein>
    <submittedName>
        <fullName evidence="1">Uncharacterized protein</fullName>
    </submittedName>
</protein>
<evidence type="ECO:0000313" key="1">
    <source>
        <dbReference type="EMBL" id="KAJ3809785.1"/>
    </source>
</evidence>
<reference evidence="1" key="1">
    <citation type="submission" date="2022-09" db="EMBL/GenBank/DDBJ databases">
        <title>A Global Phylogenomic Analysis of the Shiitake Genus Lentinula.</title>
        <authorList>
            <consortium name="DOE Joint Genome Institute"/>
            <person name="Sierra-Patev S."/>
            <person name="Min B."/>
            <person name="Naranjo-Ortiz M."/>
            <person name="Looney B."/>
            <person name="Konkel Z."/>
            <person name="Slot J.C."/>
            <person name="Sakamoto Y."/>
            <person name="Steenwyk J.L."/>
            <person name="Rokas A."/>
            <person name="Carro J."/>
            <person name="Camarero S."/>
            <person name="Ferreira P."/>
            <person name="Molpeceres G."/>
            <person name="Ruiz-Duenas F.J."/>
            <person name="Serrano A."/>
            <person name="Henrissat B."/>
            <person name="Drula E."/>
            <person name="Hughes K.W."/>
            <person name="Mata J.L."/>
            <person name="Ishikawa N.K."/>
            <person name="Vargas-Isla R."/>
            <person name="Ushijima S."/>
            <person name="Smith C.A."/>
            <person name="Ahrendt S."/>
            <person name="Andreopoulos W."/>
            <person name="He G."/>
            <person name="Labutti K."/>
            <person name="Lipzen A."/>
            <person name="Ng V."/>
            <person name="Riley R."/>
            <person name="Sandor L."/>
            <person name="Barry K."/>
            <person name="Martinez A.T."/>
            <person name="Xiao Y."/>
            <person name="Gibbons J.G."/>
            <person name="Terashima K."/>
            <person name="Grigoriev I.V."/>
            <person name="Hibbett D.S."/>
        </authorList>
    </citation>
    <scope>NUCLEOTIDE SEQUENCE</scope>
    <source>
        <strain evidence="1">TMI1499</strain>
    </source>
</reference>
<gene>
    <name evidence="1" type="ORF">F5876DRAFT_66188</name>
</gene>
<accession>A0ACC1TYE8</accession>
<evidence type="ECO:0000313" key="2">
    <source>
        <dbReference type="Proteomes" id="UP001163835"/>
    </source>
</evidence>
<dbReference type="EMBL" id="MU795137">
    <property type="protein sequence ID" value="KAJ3809785.1"/>
    <property type="molecule type" value="Genomic_DNA"/>
</dbReference>
<comment type="caution">
    <text evidence="1">The sequence shown here is derived from an EMBL/GenBank/DDBJ whole genome shotgun (WGS) entry which is preliminary data.</text>
</comment>
<name>A0ACC1TYE8_9AGAR</name>
<sequence length="480" mass="53341">METSMNPEGDENSQQGPPLVETEIDGKQSRKNEQKPKLRSRILKPHKDVSEPLDEDVDERSLSPSSKKKITQRRTSSSATSIAFDCSSLALDTLANVAQYTPTPYLGTLALISSSILSAIQNAKDNKESLHQLASIVISLAQTVANTYRHLHPHPARDSEDSELESHLFSADPMLNEHVERLLGTLKEIEAFVKLQTSRTLLRRVVSSKSDLNIIQDYRDHLKNALDEFTDFLRSNTTRQTQRSEYESQNVENATTPLPSSSPSIISDSMEVVSSPIGMSDETRIVADSMTGYTGDSPKTQSNGPPVDREASPQFTPSPSTQIPQDQRPPSGPSPSLSNTTDIPFENIFRGSVQGNITLNNFSGDHSVISNVDNSRRENFGNVYHPASFFNDFGSREQTFGRPSYGRGADHWENHRRSADDRSSEFYDHSNHGDIGLSVRRGRERMHRWGNGSLELGPRKLADLYDNDKTKFITPPGSSV</sequence>
<organism evidence="1 2">
    <name type="scientific">Lentinula aff. lateritia</name>
    <dbReference type="NCBI Taxonomy" id="2804960"/>
    <lineage>
        <taxon>Eukaryota</taxon>
        <taxon>Fungi</taxon>
        <taxon>Dikarya</taxon>
        <taxon>Basidiomycota</taxon>
        <taxon>Agaricomycotina</taxon>
        <taxon>Agaricomycetes</taxon>
        <taxon>Agaricomycetidae</taxon>
        <taxon>Agaricales</taxon>
        <taxon>Marasmiineae</taxon>
        <taxon>Omphalotaceae</taxon>
        <taxon>Lentinula</taxon>
    </lineage>
</organism>
<dbReference type="Proteomes" id="UP001163835">
    <property type="component" value="Unassembled WGS sequence"/>
</dbReference>
<keyword evidence="2" id="KW-1185">Reference proteome</keyword>